<evidence type="ECO:0000313" key="9">
    <source>
        <dbReference type="EMBL" id="SDF65028.1"/>
    </source>
</evidence>
<keyword evidence="3" id="KW-0731">Sigma factor</keyword>
<evidence type="ECO:0000256" key="5">
    <source>
        <dbReference type="ARBA" id="ARBA00023163"/>
    </source>
</evidence>
<dbReference type="GO" id="GO:0016987">
    <property type="term" value="F:sigma factor activity"/>
    <property type="evidence" value="ECO:0007669"/>
    <property type="project" value="UniProtKB-KW"/>
</dbReference>
<name>A0A8G2BJM7_9PROT</name>
<dbReference type="CDD" id="cd06171">
    <property type="entry name" value="Sigma70_r4"/>
    <property type="match status" value="1"/>
</dbReference>
<comment type="similarity">
    <text evidence="1">Belongs to the sigma-70 factor family. ECF subfamily.</text>
</comment>
<comment type="caution">
    <text evidence="9">The sequence shown here is derived from an EMBL/GenBank/DDBJ whole genome shotgun (WGS) entry which is preliminary data.</text>
</comment>
<evidence type="ECO:0000256" key="1">
    <source>
        <dbReference type="ARBA" id="ARBA00010641"/>
    </source>
</evidence>
<evidence type="ECO:0000256" key="4">
    <source>
        <dbReference type="ARBA" id="ARBA00023125"/>
    </source>
</evidence>
<proteinExistence type="inferred from homology"/>
<dbReference type="EMBL" id="FNBW01000005">
    <property type="protein sequence ID" value="SDF65028.1"/>
    <property type="molecule type" value="Genomic_DNA"/>
</dbReference>
<protein>
    <submittedName>
        <fullName evidence="9">RNA polymerase, sigma subunit, ECF family</fullName>
    </submittedName>
</protein>
<evidence type="ECO:0000313" key="10">
    <source>
        <dbReference type="Proteomes" id="UP000198615"/>
    </source>
</evidence>
<feature type="region of interest" description="Disordered" evidence="6">
    <location>
        <begin position="8"/>
        <end position="40"/>
    </location>
</feature>
<accession>A0A8G2BJM7</accession>
<sequence length="234" mass="26009">MIDGLARAMLEGDRNGDGPAKGGDRRREIRGMESTGGDPTDERAFVAALQAGERVAFERLVREHGARMLAVARRMVRDEATAQDCLQDAFLSVHRAIGRFEPTGSLGGWLHRITVNACLMRLRANKRLAETSIDELLPAFDPDGIRLGEPRTEIRNPEDALEAARIRVYMRQKIDELPDGYRIVLLLRDIEGYSTREAAEMVGVAEGALKVRLHRARAALKTLVEPLWDELGTA</sequence>
<keyword evidence="10" id="KW-1185">Reference proteome</keyword>
<dbReference type="InterPro" id="IPR014284">
    <property type="entry name" value="RNA_pol_sigma-70_dom"/>
</dbReference>
<feature type="domain" description="RNA polymerase sigma factor 70 region 4 type 2" evidence="8">
    <location>
        <begin position="169"/>
        <end position="220"/>
    </location>
</feature>
<dbReference type="AlphaFoldDB" id="A0A8G2BJM7"/>
<gene>
    <name evidence="9" type="ORF">SAMN05660686_01919</name>
</gene>
<organism evidence="9 10">
    <name type="scientific">Thalassobaculum litoreum DSM 18839</name>
    <dbReference type="NCBI Taxonomy" id="1123362"/>
    <lineage>
        <taxon>Bacteria</taxon>
        <taxon>Pseudomonadati</taxon>
        <taxon>Pseudomonadota</taxon>
        <taxon>Alphaproteobacteria</taxon>
        <taxon>Rhodospirillales</taxon>
        <taxon>Thalassobaculaceae</taxon>
        <taxon>Thalassobaculum</taxon>
    </lineage>
</organism>
<evidence type="ECO:0000259" key="8">
    <source>
        <dbReference type="Pfam" id="PF08281"/>
    </source>
</evidence>
<dbReference type="Gene3D" id="1.10.10.10">
    <property type="entry name" value="Winged helix-like DNA-binding domain superfamily/Winged helix DNA-binding domain"/>
    <property type="match status" value="1"/>
</dbReference>
<dbReference type="NCBIfam" id="TIGR02937">
    <property type="entry name" value="sigma70-ECF"/>
    <property type="match status" value="1"/>
</dbReference>
<feature type="compositionally biased region" description="Basic and acidic residues" evidence="6">
    <location>
        <begin position="10"/>
        <end position="31"/>
    </location>
</feature>
<dbReference type="OrthoDB" id="9780326at2"/>
<dbReference type="Pfam" id="PF08281">
    <property type="entry name" value="Sigma70_r4_2"/>
    <property type="match status" value="1"/>
</dbReference>
<keyword evidence="2" id="KW-0805">Transcription regulation</keyword>
<dbReference type="PANTHER" id="PTHR43133">
    <property type="entry name" value="RNA POLYMERASE ECF-TYPE SIGMA FACTO"/>
    <property type="match status" value="1"/>
</dbReference>
<dbReference type="SUPFAM" id="SSF88659">
    <property type="entry name" value="Sigma3 and sigma4 domains of RNA polymerase sigma factors"/>
    <property type="match status" value="1"/>
</dbReference>
<evidence type="ECO:0000256" key="6">
    <source>
        <dbReference type="SAM" id="MobiDB-lite"/>
    </source>
</evidence>
<dbReference type="InterPro" id="IPR036388">
    <property type="entry name" value="WH-like_DNA-bd_sf"/>
</dbReference>
<dbReference type="Proteomes" id="UP000198615">
    <property type="component" value="Unassembled WGS sequence"/>
</dbReference>
<dbReference type="SUPFAM" id="SSF88946">
    <property type="entry name" value="Sigma2 domain of RNA polymerase sigma factors"/>
    <property type="match status" value="1"/>
</dbReference>
<dbReference type="GO" id="GO:0003677">
    <property type="term" value="F:DNA binding"/>
    <property type="evidence" value="ECO:0007669"/>
    <property type="project" value="UniProtKB-KW"/>
</dbReference>
<dbReference type="GO" id="GO:0006352">
    <property type="term" value="P:DNA-templated transcription initiation"/>
    <property type="evidence" value="ECO:0007669"/>
    <property type="project" value="InterPro"/>
</dbReference>
<reference evidence="9 10" key="1">
    <citation type="submission" date="2016-10" db="EMBL/GenBank/DDBJ databases">
        <authorList>
            <person name="Varghese N."/>
            <person name="Submissions S."/>
        </authorList>
    </citation>
    <scope>NUCLEOTIDE SEQUENCE [LARGE SCALE GENOMIC DNA]</scope>
    <source>
        <strain evidence="9 10">DSM 18839</strain>
    </source>
</reference>
<dbReference type="InterPro" id="IPR013325">
    <property type="entry name" value="RNA_pol_sigma_r2"/>
</dbReference>
<dbReference type="InterPro" id="IPR007627">
    <property type="entry name" value="RNA_pol_sigma70_r2"/>
</dbReference>
<keyword evidence="4" id="KW-0238">DNA-binding</keyword>
<dbReference type="InterPro" id="IPR013249">
    <property type="entry name" value="RNA_pol_sigma70_r4_t2"/>
</dbReference>
<feature type="domain" description="RNA polymerase sigma-70 region 2" evidence="7">
    <location>
        <begin position="60"/>
        <end position="127"/>
    </location>
</feature>
<dbReference type="Gene3D" id="1.10.1740.10">
    <property type="match status" value="1"/>
</dbReference>
<dbReference type="InterPro" id="IPR013324">
    <property type="entry name" value="RNA_pol_sigma_r3/r4-like"/>
</dbReference>
<evidence type="ECO:0000256" key="3">
    <source>
        <dbReference type="ARBA" id="ARBA00023082"/>
    </source>
</evidence>
<evidence type="ECO:0000256" key="2">
    <source>
        <dbReference type="ARBA" id="ARBA00023015"/>
    </source>
</evidence>
<dbReference type="InterPro" id="IPR039425">
    <property type="entry name" value="RNA_pol_sigma-70-like"/>
</dbReference>
<evidence type="ECO:0000259" key="7">
    <source>
        <dbReference type="Pfam" id="PF04542"/>
    </source>
</evidence>
<dbReference type="Pfam" id="PF04542">
    <property type="entry name" value="Sigma70_r2"/>
    <property type="match status" value="1"/>
</dbReference>
<dbReference type="PANTHER" id="PTHR43133:SF8">
    <property type="entry name" value="RNA POLYMERASE SIGMA FACTOR HI_1459-RELATED"/>
    <property type="match status" value="1"/>
</dbReference>
<keyword evidence="5" id="KW-0804">Transcription</keyword>